<name>A0ABP9NTR5_9BACT</name>
<organism evidence="2 3">
    <name type="scientific">Prosthecobacter algae</name>
    <dbReference type="NCBI Taxonomy" id="1144682"/>
    <lineage>
        <taxon>Bacteria</taxon>
        <taxon>Pseudomonadati</taxon>
        <taxon>Verrucomicrobiota</taxon>
        <taxon>Verrucomicrobiia</taxon>
        <taxon>Verrucomicrobiales</taxon>
        <taxon>Verrucomicrobiaceae</taxon>
        <taxon>Prosthecobacter</taxon>
    </lineage>
</organism>
<evidence type="ECO:0000313" key="3">
    <source>
        <dbReference type="Proteomes" id="UP001499852"/>
    </source>
</evidence>
<dbReference type="Proteomes" id="UP001499852">
    <property type="component" value="Unassembled WGS sequence"/>
</dbReference>
<feature type="region of interest" description="Disordered" evidence="1">
    <location>
        <begin position="159"/>
        <end position="182"/>
    </location>
</feature>
<reference evidence="3" key="1">
    <citation type="journal article" date="2019" name="Int. J. Syst. Evol. Microbiol.">
        <title>The Global Catalogue of Microorganisms (GCM) 10K type strain sequencing project: providing services to taxonomists for standard genome sequencing and annotation.</title>
        <authorList>
            <consortium name="The Broad Institute Genomics Platform"/>
            <consortium name="The Broad Institute Genome Sequencing Center for Infectious Disease"/>
            <person name="Wu L."/>
            <person name="Ma J."/>
        </authorList>
    </citation>
    <scope>NUCLEOTIDE SEQUENCE [LARGE SCALE GENOMIC DNA]</scope>
    <source>
        <strain evidence="3">JCM 18053</strain>
    </source>
</reference>
<gene>
    <name evidence="2" type="ORF">GCM10023213_05140</name>
</gene>
<dbReference type="EMBL" id="BAABIA010000001">
    <property type="protein sequence ID" value="GAA5134098.1"/>
    <property type="molecule type" value="Genomic_DNA"/>
</dbReference>
<comment type="caution">
    <text evidence="2">The sequence shown here is derived from an EMBL/GenBank/DDBJ whole genome shotgun (WGS) entry which is preliminary data.</text>
</comment>
<evidence type="ECO:0000256" key="1">
    <source>
        <dbReference type="SAM" id="MobiDB-lite"/>
    </source>
</evidence>
<sequence>MRKLRREATFWKGPMRTTLGKRTWLWQGFSQAEWPGEAEVFSSTRRSLCYEAVVPSSDSMKLSLLSLVVLSLAFVSSCSTEERDGRKYYGASTPLQSRMGVQFVRVKTTNPEPAPATAPAAEGRVSDGTLFGSFVGNSDEPAGLLDRNQTPDEPGAEYRIHAQQSPNPLESRMGVRVSRRKK</sequence>
<protein>
    <submittedName>
        <fullName evidence="2">Uncharacterized protein</fullName>
    </submittedName>
</protein>
<proteinExistence type="predicted"/>
<evidence type="ECO:0000313" key="2">
    <source>
        <dbReference type="EMBL" id="GAA5134098.1"/>
    </source>
</evidence>
<keyword evidence="3" id="KW-1185">Reference proteome</keyword>
<accession>A0ABP9NTR5</accession>